<protein>
    <recommendedName>
        <fullName evidence="6 7">Large ribosomal subunit protein uL3</fullName>
    </recommendedName>
</protein>
<sequence>MKFILGLKIGMSQVFDEKGNEIPVTLIEAGPCETTQVKTKDQDGYDAIQVGFQKLKDRKIGKSKRKTPYRYVKEFSNGVEVVNHKIGDITDVSVFQEGAIVKIAGVSKGKGFAGAVKKWGFSGRPATHGTKHEERTVGSIGSSFPQRVVKGKKMPGRTGNVRITTKNLKIIKIDPKNNLLVIKGSVPGRSRTLLEIKG</sequence>
<evidence type="ECO:0000256" key="5">
    <source>
        <dbReference type="ARBA" id="ARBA00023274"/>
    </source>
</evidence>
<proteinExistence type="inferred from homology"/>
<dbReference type="GO" id="GO:0019843">
    <property type="term" value="F:rRNA binding"/>
    <property type="evidence" value="ECO:0007669"/>
    <property type="project" value="UniProtKB-UniRule"/>
</dbReference>
<keyword evidence="3 7" id="KW-0694">RNA-binding</keyword>
<gene>
    <name evidence="7" type="primary">rplC</name>
    <name evidence="8" type="ORF">A3F15_01330</name>
</gene>
<evidence type="ECO:0000256" key="3">
    <source>
        <dbReference type="ARBA" id="ARBA00022884"/>
    </source>
</evidence>
<name>A0A1G2RBB0_9BACT</name>
<keyword evidence="2 7" id="KW-0699">rRNA-binding</keyword>
<evidence type="ECO:0000256" key="1">
    <source>
        <dbReference type="ARBA" id="ARBA00006540"/>
    </source>
</evidence>
<dbReference type="SUPFAM" id="SSF50447">
    <property type="entry name" value="Translation proteins"/>
    <property type="match status" value="1"/>
</dbReference>
<organism evidence="8 9">
    <name type="scientific">Candidatus Wildermuthbacteria bacterium RIFCSPHIGHO2_12_FULL_40_12</name>
    <dbReference type="NCBI Taxonomy" id="1802457"/>
    <lineage>
        <taxon>Bacteria</taxon>
        <taxon>Candidatus Wildermuthiibacteriota</taxon>
    </lineage>
</organism>
<keyword evidence="5 7" id="KW-0687">Ribonucleoprotein</keyword>
<reference evidence="8 9" key="1">
    <citation type="journal article" date="2016" name="Nat. Commun.">
        <title>Thousands of microbial genomes shed light on interconnected biogeochemical processes in an aquifer system.</title>
        <authorList>
            <person name="Anantharaman K."/>
            <person name="Brown C.T."/>
            <person name="Hug L.A."/>
            <person name="Sharon I."/>
            <person name="Castelle C.J."/>
            <person name="Probst A.J."/>
            <person name="Thomas B.C."/>
            <person name="Singh A."/>
            <person name="Wilkins M.J."/>
            <person name="Karaoz U."/>
            <person name="Brodie E.L."/>
            <person name="Williams K.H."/>
            <person name="Hubbard S.S."/>
            <person name="Banfield J.F."/>
        </authorList>
    </citation>
    <scope>NUCLEOTIDE SEQUENCE [LARGE SCALE GENOMIC DNA]</scope>
</reference>
<dbReference type="FunFam" id="2.40.30.10:FF:000004">
    <property type="entry name" value="50S ribosomal protein L3"/>
    <property type="match status" value="1"/>
</dbReference>
<evidence type="ECO:0000256" key="4">
    <source>
        <dbReference type="ARBA" id="ARBA00022980"/>
    </source>
</evidence>
<dbReference type="PANTHER" id="PTHR11229">
    <property type="entry name" value="50S RIBOSOMAL PROTEIN L3"/>
    <property type="match status" value="1"/>
</dbReference>
<evidence type="ECO:0000256" key="6">
    <source>
        <dbReference type="ARBA" id="ARBA00035243"/>
    </source>
</evidence>
<dbReference type="HAMAP" id="MF_01325_B">
    <property type="entry name" value="Ribosomal_uL3_B"/>
    <property type="match status" value="1"/>
</dbReference>
<evidence type="ECO:0000313" key="9">
    <source>
        <dbReference type="Proteomes" id="UP000177078"/>
    </source>
</evidence>
<dbReference type="NCBIfam" id="TIGR03625">
    <property type="entry name" value="L3_bact"/>
    <property type="match status" value="1"/>
</dbReference>
<comment type="similarity">
    <text evidence="1 7">Belongs to the universal ribosomal protein uL3 family.</text>
</comment>
<comment type="subunit">
    <text evidence="7">Part of the 50S ribosomal subunit. Forms a cluster with proteins L14 and L19.</text>
</comment>
<dbReference type="InterPro" id="IPR009000">
    <property type="entry name" value="Transl_B-barrel_sf"/>
</dbReference>
<dbReference type="InterPro" id="IPR000597">
    <property type="entry name" value="Ribosomal_uL3"/>
</dbReference>
<evidence type="ECO:0000313" key="8">
    <source>
        <dbReference type="EMBL" id="OHA70134.1"/>
    </source>
</evidence>
<dbReference type="GO" id="GO:0022625">
    <property type="term" value="C:cytosolic large ribosomal subunit"/>
    <property type="evidence" value="ECO:0007669"/>
    <property type="project" value="TreeGrafter"/>
</dbReference>
<dbReference type="Proteomes" id="UP000177078">
    <property type="component" value="Unassembled WGS sequence"/>
</dbReference>
<evidence type="ECO:0000256" key="2">
    <source>
        <dbReference type="ARBA" id="ARBA00022730"/>
    </source>
</evidence>
<dbReference type="Pfam" id="PF00297">
    <property type="entry name" value="Ribosomal_L3"/>
    <property type="match status" value="1"/>
</dbReference>
<dbReference type="GO" id="GO:0003735">
    <property type="term" value="F:structural constituent of ribosome"/>
    <property type="evidence" value="ECO:0007669"/>
    <property type="project" value="UniProtKB-UniRule"/>
</dbReference>
<dbReference type="PANTHER" id="PTHR11229:SF16">
    <property type="entry name" value="LARGE RIBOSOMAL SUBUNIT PROTEIN UL3C"/>
    <property type="match status" value="1"/>
</dbReference>
<accession>A0A1G2RBB0</accession>
<keyword evidence="4 7" id="KW-0689">Ribosomal protein</keyword>
<comment type="function">
    <text evidence="7">One of the primary rRNA binding proteins, it binds directly near the 3'-end of the 23S rRNA, where it nucleates assembly of the 50S subunit.</text>
</comment>
<evidence type="ECO:0000256" key="7">
    <source>
        <dbReference type="HAMAP-Rule" id="MF_01325"/>
    </source>
</evidence>
<dbReference type="AlphaFoldDB" id="A0A1G2RBB0"/>
<dbReference type="InterPro" id="IPR019927">
    <property type="entry name" value="Ribosomal_uL3_bac/org-type"/>
</dbReference>
<dbReference type="EMBL" id="MHUC01000036">
    <property type="protein sequence ID" value="OHA70134.1"/>
    <property type="molecule type" value="Genomic_DNA"/>
</dbReference>
<comment type="caution">
    <text evidence="8">The sequence shown here is derived from an EMBL/GenBank/DDBJ whole genome shotgun (WGS) entry which is preliminary data.</text>
</comment>
<dbReference type="Gene3D" id="2.40.30.10">
    <property type="entry name" value="Translation factors"/>
    <property type="match status" value="2"/>
</dbReference>
<dbReference type="STRING" id="1802457.A3F15_01330"/>
<dbReference type="GO" id="GO:0006412">
    <property type="term" value="P:translation"/>
    <property type="evidence" value="ECO:0007669"/>
    <property type="project" value="UniProtKB-UniRule"/>
</dbReference>